<protein>
    <submittedName>
        <fullName evidence="2">TIGR03086 family protein</fullName>
    </submittedName>
</protein>
<dbReference type="AlphaFoldDB" id="A0A1H4U366"/>
<dbReference type="SUPFAM" id="SSF109854">
    <property type="entry name" value="DinB/YfiT-like putative metalloenzymes"/>
    <property type="match status" value="1"/>
</dbReference>
<dbReference type="InterPro" id="IPR017517">
    <property type="entry name" value="Maleyloyr_isom"/>
</dbReference>
<name>A0A1H4U366_RHOJO</name>
<dbReference type="InterPro" id="IPR017520">
    <property type="entry name" value="CHP03086"/>
</dbReference>
<dbReference type="EMBL" id="FNTL01000004">
    <property type="protein sequence ID" value="SEC62694.1"/>
    <property type="molecule type" value="Genomic_DNA"/>
</dbReference>
<feature type="domain" description="Mycothiol-dependent maleylpyruvate isomerase metal-binding" evidence="1">
    <location>
        <begin position="5"/>
        <end position="128"/>
    </location>
</feature>
<sequence>MIDLEPATDVMAALVAGVSDEQLSAPTPCPELTVGDLLDHVDGLSVAFAAAATKAPLDGGSQPPSADAARLGTDWRIRIPHRLAELAGAWREDTAWHGMTQAGGLDMPADVAGVVAVDEIVVHGWDLAVATGQNFSCAPELLTAAYEFVKASADENPHGTPGLFGPPVAVPESAPLVERLIGLSGRDPRWVPTAG</sequence>
<evidence type="ECO:0000313" key="2">
    <source>
        <dbReference type="EMBL" id="SEC62694.1"/>
    </source>
</evidence>
<evidence type="ECO:0000259" key="1">
    <source>
        <dbReference type="Pfam" id="PF11716"/>
    </source>
</evidence>
<proteinExistence type="predicted"/>
<dbReference type="RefSeq" id="WP_073363132.1">
    <property type="nucleotide sequence ID" value="NZ_FNTL01000004.1"/>
</dbReference>
<dbReference type="Proteomes" id="UP000183407">
    <property type="component" value="Unassembled WGS sequence"/>
</dbReference>
<dbReference type="NCBIfam" id="TIGR03086">
    <property type="entry name" value="TIGR03086 family metal-binding protein"/>
    <property type="match status" value="1"/>
</dbReference>
<reference evidence="3" key="1">
    <citation type="submission" date="2016-10" db="EMBL/GenBank/DDBJ databases">
        <authorList>
            <person name="Varghese N."/>
        </authorList>
    </citation>
    <scope>NUCLEOTIDE SEQUENCE [LARGE SCALE GENOMIC DNA]</scope>
    <source>
        <strain evidence="3">DSM 44719</strain>
    </source>
</reference>
<dbReference type="OrthoDB" id="5185819at2"/>
<dbReference type="NCBIfam" id="TIGR03083">
    <property type="entry name" value="maleylpyruvate isomerase family mycothiol-dependent enzyme"/>
    <property type="match status" value="1"/>
</dbReference>
<organism evidence="2 3">
    <name type="scientific">Rhodococcus jostii</name>
    <dbReference type="NCBI Taxonomy" id="132919"/>
    <lineage>
        <taxon>Bacteria</taxon>
        <taxon>Bacillati</taxon>
        <taxon>Actinomycetota</taxon>
        <taxon>Actinomycetes</taxon>
        <taxon>Mycobacteriales</taxon>
        <taxon>Nocardiaceae</taxon>
        <taxon>Rhodococcus</taxon>
    </lineage>
</organism>
<dbReference type="InterPro" id="IPR024344">
    <property type="entry name" value="MDMPI_metal-binding"/>
</dbReference>
<accession>A0A1H4U366</accession>
<dbReference type="Pfam" id="PF11716">
    <property type="entry name" value="MDMPI_N"/>
    <property type="match status" value="1"/>
</dbReference>
<dbReference type="Gene3D" id="1.20.120.450">
    <property type="entry name" value="dinb family like domain"/>
    <property type="match status" value="1"/>
</dbReference>
<dbReference type="GO" id="GO:0046872">
    <property type="term" value="F:metal ion binding"/>
    <property type="evidence" value="ECO:0007669"/>
    <property type="project" value="InterPro"/>
</dbReference>
<dbReference type="InterPro" id="IPR034660">
    <property type="entry name" value="DinB/YfiT-like"/>
</dbReference>
<gene>
    <name evidence="2" type="ORF">SAMN04490220_2144</name>
</gene>
<evidence type="ECO:0000313" key="3">
    <source>
        <dbReference type="Proteomes" id="UP000183407"/>
    </source>
</evidence>